<dbReference type="PANTHER" id="PTHR43300:SF7">
    <property type="entry name" value="UDP-N-ACETYLBACILLOSAMINE N-ACETYLTRANSFERASE"/>
    <property type="match status" value="1"/>
</dbReference>
<dbReference type="InterPro" id="IPR020019">
    <property type="entry name" value="AcTrfase_PglD-like"/>
</dbReference>
<dbReference type="Pfam" id="PF17836">
    <property type="entry name" value="PglD_N"/>
    <property type="match status" value="1"/>
</dbReference>
<keyword evidence="2" id="KW-0677">Repeat</keyword>
<proteinExistence type="predicted"/>
<protein>
    <submittedName>
        <fullName evidence="4">UDP-perosamine 4-acetyltransferase</fullName>
        <ecNumber evidence="4">2.3.1.-</ecNumber>
    </submittedName>
</protein>
<dbReference type="CDD" id="cd03360">
    <property type="entry name" value="LbH_AT_putative"/>
    <property type="match status" value="1"/>
</dbReference>
<dbReference type="Proteomes" id="UP001166402">
    <property type="component" value="Unassembled WGS sequence"/>
</dbReference>
<dbReference type="EC" id="2.3.1.-" evidence="4"/>
<keyword evidence="1 4" id="KW-0808">Transferase</keyword>
<evidence type="ECO:0000256" key="1">
    <source>
        <dbReference type="ARBA" id="ARBA00022679"/>
    </source>
</evidence>
<keyword evidence="4" id="KW-0012">Acyltransferase</keyword>
<dbReference type="EMBL" id="JAGGLT010000013">
    <property type="protein sequence ID" value="MBP2071888.1"/>
    <property type="molecule type" value="Genomic_DNA"/>
</dbReference>
<dbReference type="Gene3D" id="3.40.50.20">
    <property type="match status" value="1"/>
</dbReference>
<dbReference type="InterPro" id="IPR050179">
    <property type="entry name" value="Trans_hexapeptide_repeat"/>
</dbReference>
<dbReference type="GO" id="GO:0016746">
    <property type="term" value="F:acyltransferase activity"/>
    <property type="evidence" value="ECO:0007669"/>
    <property type="project" value="UniProtKB-KW"/>
</dbReference>
<dbReference type="SUPFAM" id="SSF51161">
    <property type="entry name" value="Trimeric LpxA-like enzymes"/>
    <property type="match status" value="1"/>
</dbReference>
<dbReference type="RefSeq" id="WP_085111710.1">
    <property type="nucleotide sequence ID" value="NZ_JAGGLT010000013.1"/>
</dbReference>
<evidence type="ECO:0000259" key="3">
    <source>
        <dbReference type="Pfam" id="PF17836"/>
    </source>
</evidence>
<feature type="domain" description="PglD N-terminal" evidence="3">
    <location>
        <begin position="3"/>
        <end position="85"/>
    </location>
</feature>
<dbReference type="PANTHER" id="PTHR43300">
    <property type="entry name" value="ACETYLTRANSFERASE"/>
    <property type="match status" value="1"/>
</dbReference>
<dbReference type="InterPro" id="IPR001451">
    <property type="entry name" value="Hexapep"/>
</dbReference>
<comment type="caution">
    <text evidence="4">The sequence shown here is derived from an EMBL/GenBank/DDBJ whole genome shotgun (WGS) entry which is preliminary data.</text>
</comment>
<organism evidence="4 5">
    <name type="scientific">Thermoanaerobacterium butyriciformans</name>
    <dbReference type="NCBI Taxonomy" id="1702242"/>
    <lineage>
        <taxon>Bacteria</taxon>
        <taxon>Bacillati</taxon>
        <taxon>Bacillota</taxon>
        <taxon>Clostridia</taxon>
        <taxon>Thermoanaerobacterales</taxon>
        <taxon>Thermoanaerobacteraceae</taxon>
        <taxon>Thermoanaerobacterium</taxon>
    </lineage>
</organism>
<dbReference type="Gene3D" id="2.160.10.10">
    <property type="entry name" value="Hexapeptide repeat proteins"/>
    <property type="match status" value="1"/>
</dbReference>
<accession>A0ABS4NFT6</accession>
<gene>
    <name evidence="4" type="ORF">J2Z80_001409</name>
</gene>
<dbReference type="PROSITE" id="PS00101">
    <property type="entry name" value="HEXAPEP_TRANSFERASES"/>
    <property type="match status" value="1"/>
</dbReference>
<reference evidence="4" key="1">
    <citation type="submission" date="2021-03" db="EMBL/GenBank/DDBJ databases">
        <title>Genomic Encyclopedia of Type Strains, Phase IV (KMG-IV): sequencing the most valuable type-strain genomes for metagenomic binning, comparative biology and taxonomic classification.</title>
        <authorList>
            <person name="Goeker M."/>
        </authorList>
    </citation>
    <scope>NUCLEOTIDE SEQUENCE</scope>
    <source>
        <strain evidence="4">DSM 101588</strain>
    </source>
</reference>
<dbReference type="InterPro" id="IPR041561">
    <property type="entry name" value="PglD_N"/>
</dbReference>
<keyword evidence="5" id="KW-1185">Reference proteome</keyword>
<dbReference type="Pfam" id="PF00132">
    <property type="entry name" value="Hexapep"/>
    <property type="match status" value="2"/>
</dbReference>
<dbReference type="InterPro" id="IPR018357">
    <property type="entry name" value="Hexapep_transf_CS"/>
</dbReference>
<dbReference type="InterPro" id="IPR011004">
    <property type="entry name" value="Trimer_LpxA-like_sf"/>
</dbReference>
<name>A0ABS4NFT6_9THEO</name>
<evidence type="ECO:0000313" key="5">
    <source>
        <dbReference type="Proteomes" id="UP001166402"/>
    </source>
</evidence>
<evidence type="ECO:0000313" key="4">
    <source>
        <dbReference type="EMBL" id="MBP2071888.1"/>
    </source>
</evidence>
<evidence type="ECO:0000256" key="2">
    <source>
        <dbReference type="ARBA" id="ARBA00022737"/>
    </source>
</evidence>
<dbReference type="NCBIfam" id="TIGR03570">
    <property type="entry name" value="NeuD_NnaD"/>
    <property type="match status" value="1"/>
</dbReference>
<sequence length="220" mass="23400">MDKLILIGAGGHAKAVIDILKKNNKIHIEGLIGKSDEIGKKVLGVPVIATDEQLNDLLKREINYALIVVGSVGDNYLRKNLYEKVKEIGFTFINAFHPSAIISEHVKFGRGNVVMAGTFIGPDTRVGNNVIVNTGSIIEHDCIISDHVHIAPGVKIAGGVKIGEASHIGIGSVIIEGIKIGKNSLVGAGTVVLDDVPDNAVVVGIPGTIKKYRYDMGRNQ</sequence>